<organism evidence="2 3">
    <name type="scientific">Streptomyces ficellus</name>
    <dbReference type="NCBI Taxonomy" id="1977088"/>
    <lineage>
        <taxon>Bacteria</taxon>
        <taxon>Bacillati</taxon>
        <taxon>Actinomycetota</taxon>
        <taxon>Actinomycetes</taxon>
        <taxon>Kitasatosporales</taxon>
        <taxon>Streptomycetaceae</taxon>
        <taxon>Streptomyces</taxon>
    </lineage>
</organism>
<dbReference type="Proteomes" id="UP001174050">
    <property type="component" value="Unassembled WGS sequence"/>
</dbReference>
<dbReference type="EMBL" id="JAUEPL010000015">
    <property type="protein sequence ID" value="MDN3294887.1"/>
    <property type="molecule type" value="Genomic_DNA"/>
</dbReference>
<proteinExistence type="predicted"/>
<reference evidence="2" key="1">
    <citation type="submission" date="2023-06" db="EMBL/GenBank/DDBJ databases">
        <title>WGS-Sequencing of Streptomyces ficellus isolate 21 collected from sand in Gara Djebilet Iron Mine in Algeria.</title>
        <authorList>
            <person name="Zegers G.P."/>
            <person name="Gomez A."/>
            <person name="Gueddou A."/>
            <person name="Zahara A.F."/>
            <person name="Worth M."/>
            <person name="Sevigny J.L."/>
            <person name="Tisa L."/>
        </authorList>
    </citation>
    <scope>NUCLEOTIDE SEQUENCE</scope>
    <source>
        <strain evidence="2">AS11</strain>
    </source>
</reference>
<evidence type="ECO:0000256" key="1">
    <source>
        <dbReference type="SAM" id="MobiDB-lite"/>
    </source>
</evidence>
<keyword evidence="3" id="KW-1185">Reference proteome</keyword>
<dbReference type="RefSeq" id="WP_290111928.1">
    <property type="nucleotide sequence ID" value="NZ_JAUEPL010000015.1"/>
</dbReference>
<name>A0ABT7Z5V3_9ACTN</name>
<evidence type="ECO:0000313" key="3">
    <source>
        <dbReference type="Proteomes" id="UP001174050"/>
    </source>
</evidence>
<feature type="region of interest" description="Disordered" evidence="1">
    <location>
        <begin position="165"/>
        <end position="184"/>
    </location>
</feature>
<accession>A0ABT7Z5V3</accession>
<comment type="caution">
    <text evidence="2">The sequence shown here is derived from an EMBL/GenBank/DDBJ whole genome shotgun (WGS) entry which is preliminary data.</text>
</comment>
<evidence type="ECO:0000313" key="2">
    <source>
        <dbReference type="EMBL" id="MDN3294887.1"/>
    </source>
</evidence>
<gene>
    <name evidence="2" type="ORF">QWM81_12650</name>
</gene>
<sequence length="184" mass="19059">MRLGVSALEARVTKMIARSGSVGFSADGKVVWAHVHGPLAHEAPDGGRGEEWLVINAVDSTLLARAVTGTAAGSVHVPHPTGQMGLTIGEGQNGSPLRWGRWDGYALVVGSFGDEDCVLPAVSPTGDRLLTVTHDQDVLAAHEVTRLGSSRGFLDENTLVVGPSTATRNSARVGTGSSTRPACD</sequence>
<protein>
    <submittedName>
        <fullName evidence="2">Uncharacterized protein</fullName>
    </submittedName>
</protein>